<proteinExistence type="predicted"/>
<dbReference type="PATRIC" id="fig|1560234.3.peg.932"/>
<dbReference type="SUPFAM" id="SSF56112">
    <property type="entry name" value="Protein kinase-like (PK-like)"/>
    <property type="match status" value="1"/>
</dbReference>
<dbReference type="InterPro" id="IPR011009">
    <property type="entry name" value="Kinase-like_dom_sf"/>
</dbReference>
<feature type="domain" description="Aminoglycoside phosphotransferase" evidence="1">
    <location>
        <begin position="28"/>
        <end position="276"/>
    </location>
</feature>
<dbReference type="EMBL" id="JXMS01000017">
    <property type="protein sequence ID" value="OBQ50173.1"/>
    <property type="molecule type" value="Genomic_DNA"/>
</dbReference>
<gene>
    <name evidence="2" type="ORF">SP90_10410</name>
</gene>
<organism evidence="2 3">
    <name type="scientific">Halodesulfovibrio spirochaetisodalis</name>
    <dbReference type="NCBI Taxonomy" id="1560234"/>
    <lineage>
        <taxon>Bacteria</taxon>
        <taxon>Pseudomonadati</taxon>
        <taxon>Thermodesulfobacteriota</taxon>
        <taxon>Desulfovibrionia</taxon>
        <taxon>Desulfovibrionales</taxon>
        <taxon>Desulfovibrionaceae</taxon>
        <taxon>Halodesulfovibrio</taxon>
    </lineage>
</organism>
<accession>A0A1B7XBT3</accession>
<sequence length="338" mass="38778">MSKQKNITRYLHSSGWLEQLGCSKLTDISFLASGEYNENWIITAAPDTANSPPKRYVFRINHGSQLGLENEQIAYEFSVLCALKSSGVTPLPYLVDTQAGNEDAAFDRGILLMEYLEGTPIDYTRDMEHAAQIFAAVHTQPVPNEHMFITQKNPVADIVTESLGLLSRFADHPKTDKRRKLENYSKQVSELSEQYASVFAAEPQILVNTEVNSGNFIINRTQNTAHLVDWEKAVVSSRYQDLGHFIVPTTTLWKTDFTASREQRLHFLTQYKKYADLPQSLEELSVLTDVLEKTILLRGLSWCYMAWYEYTQHDRALKNNDTFATIERYLDNLEWFLQ</sequence>
<keyword evidence="3" id="KW-1185">Reference proteome</keyword>
<dbReference type="InterPro" id="IPR002575">
    <property type="entry name" value="Aminoglycoside_PTrfase"/>
</dbReference>
<dbReference type="STRING" id="1560234.SP90_10410"/>
<protein>
    <recommendedName>
        <fullName evidence="1">Aminoglycoside phosphotransferase domain-containing protein</fullName>
    </recommendedName>
</protein>
<evidence type="ECO:0000313" key="3">
    <source>
        <dbReference type="Proteomes" id="UP000091979"/>
    </source>
</evidence>
<reference evidence="2 3" key="1">
    <citation type="submission" date="2015-01" db="EMBL/GenBank/DDBJ databases">
        <title>Desulfovibrio sp. JC271 draft genome sequence.</title>
        <authorList>
            <person name="Shivani Y."/>
            <person name="Subhash Y."/>
            <person name="Sasikala C."/>
            <person name="Ramana C.V."/>
        </authorList>
    </citation>
    <scope>NUCLEOTIDE SEQUENCE [LARGE SCALE GENOMIC DNA]</scope>
    <source>
        <strain evidence="2 3">JC271</strain>
    </source>
</reference>
<dbReference type="Proteomes" id="UP000091979">
    <property type="component" value="Unassembled WGS sequence"/>
</dbReference>
<dbReference type="Gene3D" id="3.90.1200.10">
    <property type="match status" value="1"/>
</dbReference>
<name>A0A1B7XBT3_9BACT</name>
<dbReference type="OrthoDB" id="3171511at2"/>
<dbReference type="RefSeq" id="WP_066855541.1">
    <property type="nucleotide sequence ID" value="NZ_JXMS01000017.1"/>
</dbReference>
<evidence type="ECO:0000259" key="1">
    <source>
        <dbReference type="Pfam" id="PF01636"/>
    </source>
</evidence>
<evidence type="ECO:0000313" key="2">
    <source>
        <dbReference type="EMBL" id="OBQ50173.1"/>
    </source>
</evidence>
<dbReference type="Gene3D" id="3.30.200.20">
    <property type="entry name" value="Phosphorylase Kinase, domain 1"/>
    <property type="match status" value="1"/>
</dbReference>
<dbReference type="Pfam" id="PF01636">
    <property type="entry name" value="APH"/>
    <property type="match status" value="1"/>
</dbReference>
<dbReference type="AlphaFoldDB" id="A0A1B7XBT3"/>
<comment type="caution">
    <text evidence="2">The sequence shown here is derived from an EMBL/GenBank/DDBJ whole genome shotgun (WGS) entry which is preliminary data.</text>
</comment>